<dbReference type="EMBL" id="JAYMYS010000008">
    <property type="protein sequence ID" value="KAK7385918.1"/>
    <property type="molecule type" value="Genomic_DNA"/>
</dbReference>
<sequence>MLPANCFGLIYLCELDLHLGFIAPYPHQSPIIYTLSLPRVITTINSQIASTVCMENWISLSPFAIQHPKPTLEAKSLQTPFSTGPVSFISCHVFLPLDKHNIK</sequence>
<evidence type="ECO:0000313" key="2">
    <source>
        <dbReference type="Proteomes" id="UP001386955"/>
    </source>
</evidence>
<proteinExistence type="predicted"/>
<dbReference type="Proteomes" id="UP001386955">
    <property type="component" value="Unassembled WGS sequence"/>
</dbReference>
<keyword evidence="2" id="KW-1185">Reference proteome</keyword>
<name>A0AAN9X7Q4_PSOTE</name>
<accession>A0AAN9X7Q4</accession>
<evidence type="ECO:0000313" key="1">
    <source>
        <dbReference type="EMBL" id="KAK7385918.1"/>
    </source>
</evidence>
<gene>
    <name evidence="1" type="ORF">VNO78_31888</name>
</gene>
<dbReference type="AlphaFoldDB" id="A0AAN9X7Q4"/>
<comment type="caution">
    <text evidence="1">The sequence shown here is derived from an EMBL/GenBank/DDBJ whole genome shotgun (WGS) entry which is preliminary data.</text>
</comment>
<protein>
    <submittedName>
        <fullName evidence="1">Uncharacterized protein</fullName>
    </submittedName>
</protein>
<organism evidence="1 2">
    <name type="scientific">Psophocarpus tetragonolobus</name>
    <name type="common">Winged bean</name>
    <name type="synonym">Dolichos tetragonolobus</name>
    <dbReference type="NCBI Taxonomy" id="3891"/>
    <lineage>
        <taxon>Eukaryota</taxon>
        <taxon>Viridiplantae</taxon>
        <taxon>Streptophyta</taxon>
        <taxon>Embryophyta</taxon>
        <taxon>Tracheophyta</taxon>
        <taxon>Spermatophyta</taxon>
        <taxon>Magnoliopsida</taxon>
        <taxon>eudicotyledons</taxon>
        <taxon>Gunneridae</taxon>
        <taxon>Pentapetalae</taxon>
        <taxon>rosids</taxon>
        <taxon>fabids</taxon>
        <taxon>Fabales</taxon>
        <taxon>Fabaceae</taxon>
        <taxon>Papilionoideae</taxon>
        <taxon>50 kb inversion clade</taxon>
        <taxon>NPAAA clade</taxon>
        <taxon>indigoferoid/millettioid clade</taxon>
        <taxon>Phaseoleae</taxon>
        <taxon>Psophocarpus</taxon>
    </lineage>
</organism>
<reference evidence="1 2" key="1">
    <citation type="submission" date="2024-01" db="EMBL/GenBank/DDBJ databases">
        <title>The genomes of 5 underutilized Papilionoideae crops provide insights into root nodulation and disease resistanc.</title>
        <authorList>
            <person name="Jiang F."/>
        </authorList>
    </citation>
    <scope>NUCLEOTIDE SEQUENCE [LARGE SCALE GENOMIC DNA]</scope>
    <source>
        <strain evidence="1">DUOXIRENSHENG_FW03</strain>
        <tissue evidence="1">Leaves</tissue>
    </source>
</reference>